<evidence type="ECO:0000313" key="2">
    <source>
        <dbReference type="EMBL" id="CNF46908.1"/>
    </source>
</evidence>
<accession>A0A0T9M1B3</accession>
<sequence>MKIDELLNVRVSDGLARLFAASEALSDAERVKLADKARQNAALNREGMSPPSRDKRKNQSSSGLS</sequence>
<dbReference type="EMBL" id="CPZJ01000004">
    <property type="protein sequence ID" value="CNF46908.1"/>
    <property type="molecule type" value="Genomic_DNA"/>
</dbReference>
<proteinExistence type="predicted"/>
<feature type="region of interest" description="Disordered" evidence="1">
    <location>
        <begin position="38"/>
        <end position="65"/>
    </location>
</feature>
<dbReference type="Proteomes" id="UP000038750">
    <property type="component" value="Unassembled WGS sequence"/>
</dbReference>
<dbReference type="RefSeq" id="WP_046051770.1">
    <property type="nucleotide sequence ID" value="NZ_CPZJ01000004.1"/>
</dbReference>
<dbReference type="GeneID" id="88079159"/>
<organism evidence="2 3">
    <name type="scientific">Yersinia intermedia</name>
    <dbReference type="NCBI Taxonomy" id="631"/>
    <lineage>
        <taxon>Bacteria</taxon>
        <taxon>Pseudomonadati</taxon>
        <taxon>Pseudomonadota</taxon>
        <taxon>Gammaproteobacteria</taxon>
        <taxon>Enterobacterales</taxon>
        <taxon>Yersiniaceae</taxon>
        <taxon>Yersinia</taxon>
    </lineage>
</organism>
<reference evidence="2 3" key="1">
    <citation type="submission" date="2015-03" db="EMBL/GenBank/DDBJ databases">
        <authorList>
            <person name="Murphy D."/>
        </authorList>
    </citation>
    <scope>NUCLEOTIDE SEQUENCE [LARGE SCALE GENOMIC DNA]</scope>
    <source>
        <strain evidence="2 3">BR165/97</strain>
    </source>
</reference>
<evidence type="ECO:0000256" key="1">
    <source>
        <dbReference type="SAM" id="MobiDB-lite"/>
    </source>
</evidence>
<gene>
    <name evidence="2" type="ORF">ERS008530_01269</name>
</gene>
<evidence type="ECO:0000313" key="3">
    <source>
        <dbReference type="Proteomes" id="UP000038750"/>
    </source>
</evidence>
<dbReference type="AlphaFoldDB" id="A0A0T9M1B3"/>
<protein>
    <submittedName>
        <fullName evidence="2">Uncharacterized protein</fullName>
    </submittedName>
</protein>
<name>A0A0T9M1B3_YERIN</name>
<dbReference type="OrthoDB" id="6480707at2"/>